<dbReference type="EMBL" id="BMVB01000001">
    <property type="protein sequence ID" value="GHC34487.1"/>
    <property type="molecule type" value="Genomic_DNA"/>
</dbReference>
<protein>
    <submittedName>
        <fullName evidence="3">Uncharacterized protein</fullName>
    </submittedName>
</protein>
<organism evidence="3 4">
    <name type="scientific">Streptomyces cinnamoneus</name>
    <name type="common">Streptoverticillium cinnamoneum</name>
    <dbReference type="NCBI Taxonomy" id="53446"/>
    <lineage>
        <taxon>Bacteria</taxon>
        <taxon>Bacillati</taxon>
        <taxon>Actinomycetota</taxon>
        <taxon>Actinomycetes</taxon>
        <taxon>Kitasatosporales</taxon>
        <taxon>Streptomycetaceae</taxon>
        <taxon>Streptomyces</taxon>
        <taxon>Streptomyces cinnamoneus group</taxon>
    </lineage>
</organism>
<proteinExistence type="predicted"/>
<comment type="caution">
    <text evidence="3">The sequence shown here is derived from an EMBL/GenBank/DDBJ whole genome shotgun (WGS) entry which is preliminary data.</text>
</comment>
<gene>
    <name evidence="3" type="ORF">GCM10010507_04090</name>
</gene>
<evidence type="ECO:0000256" key="1">
    <source>
        <dbReference type="SAM" id="MobiDB-lite"/>
    </source>
</evidence>
<name>A0A918TB78_STRCJ</name>
<reference evidence="3" key="2">
    <citation type="submission" date="2020-09" db="EMBL/GenBank/DDBJ databases">
        <authorList>
            <person name="Sun Q."/>
            <person name="Ohkuma M."/>
        </authorList>
    </citation>
    <scope>NUCLEOTIDE SEQUENCE</scope>
    <source>
        <strain evidence="3">JCM 4633</strain>
    </source>
</reference>
<accession>A0A918TB78</accession>
<keyword evidence="2" id="KW-0812">Transmembrane</keyword>
<sequence length="242" mass="26482">MNRTAGAQEDTAPGRTGRLRRFVHDNGLALAFGAAFVLAVAGQAAAGRAEFNSLLITDGLAPVDLPAYLTSSDFAVDVTENWQSEFLQFFLYIFVTVWLVQRGSPESKQTGKAGPESDREQLVGEHARDDSPRWAAAPGWRRAVYSHSLGLVMGVIFLLCWFSQSVTGTAAYNEQQLRQLEAPVAWSEYLLRAEFWSRTLQNWQSELLAVAAMAVFSIYLRQRGSPESKPVGAAHAATGVEG</sequence>
<keyword evidence="2" id="KW-0472">Membrane</keyword>
<dbReference type="Pfam" id="PF20554">
    <property type="entry name" value="DUF6766"/>
    <property type="match status" value="1"/>
</dbReference>
<feature type="region of interest" description="Disordered" evidence="1">
    <location>
        <begin position="105"/>
        <end position="131"/>
    </location>
</feature>
<evidence type="ECO:0000256" key="2">
    <source>
        <dbReference type="SAM" id="Phobius"/>
    </source>
</evidence>
<feature type="transmembrane region" description="Helical" evidence="2">
    <location>
        <begin position="143"/>
        <end position="164"/>
    </location>
</feature>
<evidence type="ECO:0000313" key="4">
    <source>
        <dbReference type="Proteomes" id="UP000646244"/>
    </source>
</evidence>
<feature type="compositionally biased region" description="Basic and acidic residues" evidence="1">
    <location>
        <begin position="115"/>
        <end position="131"/>
    </location>
</feature>
<feature type="transmembrane region" description="Helical" evidence="2">
    <location>
        <begin position="28"/>
        <end position="46"/>
    </location>
</feature>
<dbReference type="InterPro" id="IPR046657">
    <property type="entry name" value="DUF6766"/>
</dbReference>
<dbReference type="Proteomes" id="UP000646244">
    <property type="component" value="Unassembled WGS sequence"/>
</dbReference>
<dbReference type="RefSeq" id="WP_373303492.1">
    <property type="nucleotide sequence ID" value="NZ_BMVB01000001.1"/>
</dbReference>
<keyword evidence="2" id="KW-1133">Transmembrane helix</keyword>
<dbReference type="AlphaFoldDB" id="A0A918TB78"/>
<evidence type="ECO:0000313" key="3">
    <source>
        <dbReference type="EMBL" id="GHC34487.1"/>
    </source>
</evidence>
<reference evidence="3" key="1">
    <citation type="journal article" date="2014" name="Int. J. Syst. Evol. Microbiol.">
        <title>Complete genome sequence of Corynebacterium casei LMG S-19264T (=DSM 44701T), isolated from a smear-ripened cheese.</title>
        <authorList>
            <consortium name="US DOE Joint Genome Institute (JGI-PGF)"/>
            <person name="Walter F."/>
            <person name="Albersmeier A."/>
            <person name="Kalinowski J."/>
            <person name="Ruckert C."/>
        </authorList>
    </citation>
    <scope>NUCLEOTIDE SEQUENCE</scope>
    <source>
        <strain evidence="3">JCM 4633</strain>
    </source>
</reference>